<dbReference type="PANTHER" id="PTHR13806:SF31">
    <property type="entry name" value="FLOTILLIN-LIKE PROTEIN 1-RELATED"/>
    <property type="match status" value="1"/>
</dbReference>
<dbReference type="SUPFAM" id="SSF117892">
    <property type="entry name" value="Band 7/SPFH domain"/>
    <property type="match status" value="1"/>
</dbReference>
<sequence>MNAGIDVGVVILITVIALLVFTTIIVIFSRYRKCPSDKILVVYGKIGTNKDGTARSAKCIHGGAAFIVPIIQSYAYLDLTPLSIQVDLKNALSKQNIRIDVPSRFTVGISVENGVMQNAAERLLGLKLSEIQELAKDIIFGQLRLVIATMDIEEINTDRDKFLTAVSNNVETELKKIGLRLINVNVTDISDESGYISALGKEAAAKAINDAKISVAEANRSGDIGEANARREQRVSVSLADSEAIQGENQAKAQIAESNATLNEKQAEALRRSTAAQKIQSARALQEAYAAEQEAEKARSARDEATLEADVIVKAEIEKRQKELQAEAEAEQIRRRAKGEADAIFAKMDAQARGTQEILMKQAIGFQKIVEAAGGNAEDAMRLMIADKLEELVKTQVEAVKNLKIDKVTVWDSMNGKDGTPATANFLSGMMKSIPPMNEMFDMAGMELPAFLGKKKEEGEKASVMEEVDKSIAASTAGKA</sequence>
<dbReference type="InterPro" id="IPR027705">
    <property type="entry name" value="Flotillin_fam"/>
</dbReference>
<evidence type="ECO:0000256" key="3">
    <source>
        <dbReference type="ARBA" id="ARBA00022475"/>
    </source>
</evidence>
<dbReference type="Gene3D" id="3.30.479.30">
    <property type="entry name" value="Band 7 domain"/>
    <property type="match status" value="1"/>
</dbReference>
<comment type="similarity">
    <text evidence="2">Belongs to the band 7/mec-2 family. Flotillin subfamily.</text>
</comment>
<feature type="coiled-coil region" evidence="5">
    <location>
        <begin position="248"/>
        <end position="334"/>
    </location>
</feature>
<dbReference type="GeneID" id="90533551"/>
<dbReference type="Proteomes" id="UP001524473">
    <property type="component" value="Unassembled WGS sequence"/>
</dbReference>
<evidence type="ECO:0000256" key="2">
    <source>
        <dbReference type="ARBA" id="ARBA00007161"/>
    </source>
</evidence>
<name>A0ABT1RZ42_9FIRM</name>
<comment type="caution">
    <text evidence="8">The sequence shown here is derived from an EMBL/GenBank/DDBJ whole genome shotgun (WGS) entry which is preliminary data.</text>
</comment>
<dbReference type="InterPro" id="IPR001107">
    <property type="entry name" value="Band_7"/>
</dbReference>
<dbReference type="RefSeq" id="WP_066866753.1">
    <property type="nucleotide sequence ID" value="NZ_CABKVV010000014.1"/>
</dbReference>
<evidence type="ECO:0000313" key="9">
    <source>
        <dbReference type="Proteomes" id="UP001524473"/>
    </source>
</evidence>
<reference evidence="8 9" key="1">
    <citation type="submission" date="2022-06" db="EMBL/GenBank/DDBJ databases">
        <title>Isolation of gut microbiota from human fecal samples.</title>
        <authorList>
            <person name="Pamer E.G."/>
            <person name="Barat B."/>
            <person name="Waligurski E."/>
            <person name="Medina S."/>
            <person name="Paddock L."/>
            <person name="Mostad J."/>
        </authorList>
    </citation>
    <scope>NUCLEOTIDE SEQUENCE [LARGE SCALE GENOMIC DNA]</scope>
    <source>
        <strain evidence="8 9">DFI.9.73</strain>
    </source>
</reference>
<keyword evidence="6" id="KW-1133">Transmembrane helix</keyword>
<keyword evidence="9" id="KW-1185">Reference proteome</keyword>
<evidence type="ECO:0000256" key="1">
    <source>
        <dbReference type="ARBA" id="ARBA00004236"/>
    </source>
</evidence>
<feature type="domain" description="Band 7" evidence="7">
    <location>
        <begin position="29"/>
        <end position="203"/>
    </location>
</feature>
<dbReference type="InterPro" id="IPR036013">
    <property type="entry name" value="Band_7/SPFH_dom_sf"/>
</dbReference>
<accession>A0ABT1RZ42</accession>
<organism evidence="8 9">
    <name type="scientific">Neglectibacter timonensis</name>
    <dbReference type="NCBI Taxonomy" id="1776382"/>
    <lineage>
        <taxon>Bacteria</taxon>
        <taxon>Bacillati</taxon>
        <taxon>Bacillota</taxon>
        <taxon>Clostridia</taxon>
        <taxon>Eubacteriales</taxon>
        <taxon>Oscillospiraceae</taxon>
        <taxon>Neglectibacter</taxon>
    </lineage>
</organism>
<evidence type="ECO:0000256" key="4">
    <source>
        <dbReference type="ARBA" id="ARBA00023136"/>
    </source>
</evidence>
<proteinExistence type="inferred from homology"/>
<dbReference type="Pfam" id="PF01145">
    <property type="entry name" value="Band_7"/>
    <property type="match status" value="1"/>
</dbReference>
<keyword evidence="5" id="KW-0175">Coiled coil</keyword>
<keyword evidence="4 6" id="KW-0472">Membrane</keyword>
<evidence type="ECO:0000259" key="7">
    <source>
        <dbReference type="SMART" id="SM00244"/>
    </source>
</evidence>
<evidence type="ECO:0000256" key="5">
    <source>
        <dbReference type="SAM" id="Coils"/>
    </source>
</evidence>
<feature type="transmembrane region" description="Helical" evidence="6">
    <location>
        <begin position="7"/>
        <end position="28"/>
    </location>
</feature>
<dbReference type="CDD" id="cd03399">
    <property type="entry name" value="SPFH_flotillin"/>
    <property type="match status" value="1"/>
</dbReference>
<dbReference type="SMART" id="SM00244">
    <property type="entry name" value="PHB"/>
    <property type="match status" value="1"/>
</dbReference>
<keyword evidence="3" id="KW-1003">Cell membrane</keyword>
<dbReference type="PANTHER" id="PTHR13806">
    <property type="entry name" value="FLOTILLIN-RELATED"/>
    <property type="match status" value="1"/>
</dbReference>
<dbReference type="EMBL" id="JANFZH010000016">
    <property type="protein sequence ID" value="MCQ4839941.1"/>
    <property type="molecule type" value="Genomic_DNA"/>
</dbReference>
<gene>
    <name evidence="8" type="ORF">NE695_08430</name>
</gene>
<protein>
    <submittedName>
        <fullName evidence="8">SPFH domain-containing protein</fullName>
    </submittedName>
</protein>
<keyword evidence="6" id="KW-0812">Transmembrane</keyword>
<evidence type="ECO:0000256" key="6">
    <source>
        <dbReference type="SAM" id="Phobius"/>
    </source>
</evidence>
<comment type="subcellular location">
    <subcellularLocation>
        <location evidence="1">Cell membrane</location>
    </subcellularLocation>
</comment>
<evidence type="ECO:0000313" key="8">
    <source>
        <dbReference type="EMBL" id="MCQ4839941.1"/>
    </source>
</evidence>